<organism evidence="15 18">
    <name type="scientific">Hungatella hathewayi</name>
    <dbReference type="NCBI Taxonomy" id="154046"/>
    <lineage>
        <taxon>Bacteria</taxon>
        <taxon>Bacillati</taxon>
        <taxon>Bacillota</taxon>
        <taxon>Clostridia</taxon>
        <taxon>Lachnospirales</taxon>
        <taxon>Lachnospiraceae</taxon>
        <taxon>Hungatella</taxon>
    </lineage>
</organism>
<feature type="transmembrane region" description="Helical" evidence="14">
    <location>
        <begin position="309"/>
        <end position="335"/>
    </location>
</feature>
<evidence type="ECO:0000256" key="11">
    <source>
        <dbReference type="ARBA" id="ARBA00038218"/>
    </source>
</evidence>
<accession>A0A174LAL8</accession>
<evidence type="ECO:0000256" key="14">
    <source>
        <dbReference type="SAM" id="Phobius"/>
    </source>
</evidence>
<dbReference type="InterPro" id="IPR051562">
    <property type="entry name" value="Ascorbate-PTS_EIIC"/>
</dbReference>
<keyword evidence="7 14" id="KW-0812">Transmembrane</keyword>
<gene>
    <name evidence="15" type="primary">ulaA_3</name>
    <name evidence="16" type="ORF">DWX31_06540</name>
    <name evidence="17" type="ORF">DXC39_21340</name>
    <name evidence="15" type="ORF">ERS852407_05255</name>
</gene>
<evidence type="ECO:0000256" key="12">
    <source>
        <dbReference type="ARBA" id="ARBA00039702"/>
    </source>
</evidence>
<dbReference type="RefSeq" id="WP_002601439.1">
    <property type="nucleotide sequence ID" value="NZ_CABIXC010000020.1"/>
</dbReference>
<keyword evidence="4" id="KW-1003">Cell membrane</keyword>
<feature type="transmembrane region" description="Helical" evidence="14">
    <location>
        <begin position="116"/>
        <end position="135"/>
    </location>
</feature>
<dbReference type="OrthoDB" id="9796178at2"/>
<evidence type="ECO:0000256" key="8">
    <source>
        <dbReference type="ARBA" id="ARBA00022989"/>
    </source>
</evidence>
<evidence type="ECO:0000256" key="4">
    <source>
        <dbReference type="ARBA" id="ARBA00022475"/>
    </source>
</evidence>
<evidence type="ECO:0000256" key="3">
    <source>
        <dbReference type="ARBA" id="ARBA00022448"/>
    </source>
</evidence>
<evidence type="ECO:0000256" key="6">
    <source>
        <dbReference type="ARBA" id="ARBA00022683"/>
    </source>
</evidence>
<feature type="transmembrane region" description="Helical" evidence="14">
    <location>
        <begin position="226"/>
        <end position="245"/>
    </location>
</feature>
<evidence type="ECO:0000313" key="15">
    <source>
        <dbReference type="EMBL" id="CUP19178.1"/>
    </source>
</evidence>
<evidence type="ECO:0000256" key="13">
    <source>
        <dbReference type="ARBA" id="ARBA00042859"/>
    </source>
</evidence>
<feature type="transmembrane region" description="Helical" evidence="14">
    <location>
        <begin position="403"/>
        <end position="425"/>
    </location>
</feature>
<evidence type="ECO:0000313" key="17">
    <source>
        <dbReference type="EMBL" id="RGM00065.1"/>
    </source>
</evidence>
<feature type="transmembrane region" description="Helical" evidence="14">
    <location>
        <begin position="82"/>
        <end position="104"/>
    </location>
</feature>
<feature type="transmembrane region" description="Helical" evidence="14">
    <location>
        <begin position="12"/>
        <end position="30"/>
    </location>
</feature>
<reference evidence="19 20" key="2">
    <citation type="submission" date="2018-08" db="EMBL/GenBank/DDBJ databases">
        <title>A genome reference for cultivated species of the human gut microbiota.</title>
        <authorList>
            <person name="Zou Y."/>
            <person name="Xue W."/>
            <person name="Luo G."/>
        </authorList>
    </citation>
    <scope>NUCLEOTIDE SEQUENCE [LARGE SCALE GENOMIC DNA]</scope>
    <source>
        <strain evidence="16 19">AF19-13AC</strain>
        <strain evidence="17 20">TF05-11AC</strain>
    </source>
</reference>
<dbReference type="AlphaFoldDB" id="A0A174LAL8"/>
<protein>
    <recommendedName>
        <fullName evidence="12">Ascorbate-specific PTS system EIIC component</fullName>
    </recommendedName>
    <alternativeName>
        <fullName evidence="13">Ascorbate-specific permease IIC component UlaA</fullName>
    </alternativeName>
</protein>
<feature type="transmembrane region" description="Helical" evidence="14">
    <location>
        <begin position="341"/>
        <end position="360"/>
    </location>
</feature>
<feature type="transmembrane region" description="Helical" evidence="14">
    <location>
        <begin position="372"/>
        <end position="391"/>
    </location>
</feature>
<dbReference type="GO" id="GO:0005886">
    <property type="term" value="C:plasma membrane"/>
    <property type="evidence" value="ECO:0007669"/>
    <property type="project" value="UniProtKB-SubCell"/>
</dbReference>
<keyword evidence="5" id="KW-0762">Sugar transport</keyword>
<evidence type="ECO:0000256" key="7">
    <source>
        <dbReference type="ARBA" id="ARBA00022692"/>
    </source>
</evidence>
<feature type="transmembrane region" description="Helical" evidence="14">
    <location>
        <begin position="147"/>
        <end position="167"/>
    </location>
</feature>
<evidence type="ECO:0000313" key="16">
    <source>
        <dbReference type="EMBL" id="RGD71240.1"/>
    </source>
</evidence>
<keyword evidence="6" id="KW-0598">Phosphotransferase system</keyword>
<feature type="transmembrane region" description="Helical" evidence="14">
    <location>
        <begin position="257"/>
        <end position="276"/>
    </location>
</feature>
<feature type="transmembrane region" description="Helical" evidence="14">
    <location>
        <begin position="179"/>
        <end position="197"/>
    </location>
</feature>
<evidence type="ECO:0000256" key="5">
    <source>
        <dbReference type="ARBA" id="ARBA00022597"/>
    </source>
</evidence>
<proteinExistence type="inferred from homology"/>
<dbReference type="NCBIfam" id="NF009553">
    <property type="entry name" value="PRK12997.1-5"/>
    <property type="match status" value="1"/>
</dbReference>
<evidence type="ECO:0000256" key="1">
    <source>
        <dbReference type="ARBA" id="ARBA00004651"/>
    </source>
</evidence>
<dbReference type="EMBL" id="QSSQ01000027">
    <property type="protein sequence ID" value="RGM00065.1"/>
    <property type="molecule type" value="Genomic_DNA"/>
</dbReference>
<dbReference type="EMBL" id="QTJW01000004">
    <property type="protein sequence ID" value="RGD71240.1"/>
    <property type="molecule type" value="Genomic_DNA"/>
</dbReference>
<evidence type="ECO:0000256" key="2">
    <source>
        <dbReference type="ARBA" id="ARBA00011738"/>
    </source>
</evidence>
<keyword evidence="8 14" id="KW-1133">Transmembrane helix</keyword>
<reference evidence="15 18" key="1">
    <citation type="submission" date="2015-09" db="EMBL/GenBank/DDBJ databases">
        <authorList>
            <consortium name="Pathogen Informatics"/>
        </authorList>
    </citation>
    <scope>NUCLEOTIDE SEQUENCE [LARGE SCALE GENOMIC DNA]</scope>
    <source>
        <strain evidence="15 18">2789STDY5608850</strain>
    </source>
</reference>
<dbReference type="InterPro" id="IPR004703">
    <property type="entry name" value="PTS_sugar-sp_permease"/>
</dbReference>
<keyword evidence="3" id="KW-0813">Transport</keyword>
<evidence type="ECO:0000313" key="19">
    <source>
        <dbReference type="Proteomes" id="UP000261023"/>
    </source>
</evidence>
<dbReference type="Proteomes" id="UP000261257">
    <property type="component" value="Unassembled WGS sequence"/>
</dbReference>
<sequence length="427" mass="45340">MIKFLVDFLSQPTVVLGLVAMIGLIAMKNSVSDVISGTFKTILGFLILSAGSNVIVGALIPFSSMFNSAFGMAGIVPEDNSLVAAVQVVLGFETPLIMLFSFLINLLLARITPFKYIFLTGHMMFSFAGTMAIVLDQMGIRGWEAVAIGSVIQGISMIVFPAIAQPFVRKILKTDEVAFGFWGSSLVCLSGFVGGLFGKKDRDPEQDTWEQVHVSDKFNFLKDMSILMAIVMIVVYILTALIAGRETVTALSGGQNYIIYTLIQALTFVAGVLVLLQGVRMFLGEIIPAFKGISEKLVPGARPALDIPIFYSVGPMATTVGFLAAMVGGIISTMITTRMNVVVLPGVIGLFFMGGAAGVFGDKLGGKKGAVAAGLFLGVFFTLIVAAAYPFVNVGAYGVEGLWFASTDAIIVSVLMRLVGMVFGIPL</sequence>
<dbReference type="Proteomes" id="UP000095651">
    <property type="component" value="Unassembled WGS sequence"/>
</dbReference>
<dbReference type="Proteomes" id="UP000261023">
    <property type="component" value="Unassembled WGS sequence"/>
</dbReference>
<comment type="similarity">
    <text evidence="11">Belongs to the UlaA family.</text>
</comment>
<dbReference type="PANTHER" id="PTHR33843">
    <property type="entry name" value="ASCORBATE-SPECIFIC PTS SYSTEM EIIC COMPONENT"/>
    <property type="match status" value="1"/>
</dbReference>
<name>A0A174LAL8_9FIRM</name>
<comment type="function">
    <text evidence="10">The phosphoenolpyruvate-dependent sugar phosphotransferase system (sugar PTS), a major carbohydrate active transport system, catalyzes the phosphorylation of incoming sugar substrates concomitantly with their translocation across the cell membrane. The enzyme II UlaABC PTS system is involved in ascorbate transport.</text>
</comment>
<evidence type="ECO:0000256" key="9">
    <source>
        <dbReference type="ARBA" id="ARBA00023136"/>
    </source>
</evidence>
<dbReference type="Pfam" id="PF03611">
    <property type="entry name" value="EIIC-GAT"/>
    <property type="match status" value="1"/>
</dbReference>
<dbReference type="GO" id="GO:0009401">
    <property type="term" value="P:phosphoenolpyruvate-dependent sugar phosphotransferase system"/>
    <property type="evidence" value="ECO:0007669"/>
    <property type="project" value="UniProtKB-KW"/>
</dbReference>
<dbReference type="PANTHER" id="PTHR33843:SF4">
    <property type="entry name" value="ASCORBATE-SPECIFIC PTS SYSTEM EIIC COMPONENT"/>
    <property type="match status" value="1"/>
</dbReference>
<evidence type="ECO:0000256" key="10">
    <source>
        <dbReference type="ARBA" id="ARBA00037387"/>
    </source>
</evidence>
<keyword evidence="9 14" id="KW-0472">Membrane</keyword>
<comment type="subunit">
    <text evidence="2">Homodimer.</text>
</comment>
<comment type="subcellular location">
    <subcellularLocation>
        <location evidence="1">Cell membrane</location>
        <topology evidence="1">Multi-pass membrane protein</topology>
    </subcellularLocation>
</comment>
<evidence type="ECO:0000313" key="18">
    <source>
        <dbReference type="Proteomes" id="UP000095651"/>
    </source>
</evidence>
<dbReference type="EMBL" id="CYZE01000020">
    <property type="protein sequence ID" value="CUP19178.1"/>
    <property type="molecule type" value="Genomic_DNA"/>
</dbReference>
<evidence type="ECO:0000313" key="20">
    <source>
        <dbReference type="Proteomes" id="UP000261257"/>
    </source>
</evidence>
<feature type="transmembrane region" description="Helical" evidence="14">
    <location>
        <begin position="42"/>
        <end position="62"/>
    </location>
</feature>